<dbReference type="Proteomes" id="UP000019116">
    <property type="component" value="Chromosome 4B"/>
</dbReference>
<proteinExistence type="predicted"/>
<dbReference type="Gramene" id="TraesRN4B0100722200.2">
    <property type="protein sequence ID" value="TraesRN4B0100722200.2"/>
    <property type="gene ID" value="TraesRN4B0100722200"/>
</dbReference>
<dbReference type="Gramene" id="TraesJAG4B03G02357660.1">
    <property type="protein sequence ID" value="TraesJAG4B03G02357660.1"/>
    <property type="gene ID" value="TraesJAG4B03G02357660"/>
</dbReference>
<dbReference type="PANTHER" id="PTHR33326">
    <property type="entry name" value="OS05G0543800 PROTEIN"/>
    <property type="match status" value="1"/>
</dbReference>
<dbReference type="EnsemblPlants" id="TraesCS4B02G260800.2">
    <property type="protein sequence ID" value="TraesCS4B02G260800.2"/>
    <property type="gene ID" value="TraesCS4B02G260800"/>
</dbReference>
<name>A0A3B6IW01_WHEAT</name>
<sequence length="228" mass="25865">MSSKSNPKLETVSLLAQALLDKYNEDHLLFGDLAYELDDVVSFREIYEREGRLVNMFYHINLTTKTKGDDGFQSGVDNVFFAEVTRIKGEDVQYVLSCFCMVEPNDNGQCYGCMRYGNVDLKHPVDVDKYKGGHSYRYSPCSGFDPRRDTPGPDVPAYIQDEEDRLAYEEATVRSMYECPDNPPILAKLNGTRMPVGCSTKREDASLAKREDGKGRVKYVVPARRQLV</sequence>
<evidence type="ECO:0000313" key="2">
    <source>
        <dbReference type="EnsemblPlants" id="TraesCS4B02G260800.2"/>
    </source>
</evidence>
<dbReference type="Gramene" id="TraesMAC4B03G02359440.1">
    <property type="protein sequence ID" value="TraesMAC4B03G02359440.1"/>
    <property type="gene ID" value="TraesMAC4B03G02359440"/>
</dbReference>
<reference evidence="2" key="1">
    <citation type="submission" date="2018-08" db="EMBL/GenBank/DDBJ databases">
        <authorList>
            <person name="Rossello M."/>
        </authorList>
    </citation>
    <scope>NUCLEOTIDE SEQUENCE [LARGE SCALE GENOMIC DNA]</scope>
    <source>
        <strain evidence="2">cv. Chinese Spring</strain>
    </source>
</reference>
<evidence type="ECO:0000259" key="1">
    <source>
        <dbReference type="Pfam" id="PF12274"/>
    </source>
</evidence>
<dbReference type="Gramene" id="TraesCS4B03G0695000.2">
    <property type="protein sequence ID" value="TraesCS4B03G0695000.2.CDS"/>
    <property type="gene ID" value="TraesCS4B03G0695000"/>
</dbReference>
<dbReference type="OrthoDB" id="687911at2759"/>
<evidence type="ECO:0000313" key="3">
    <source>
        <dbReference type="Proteomes" id="UP000019116"/>
    </source>
</evidence>
<accession>A0A3B6IW01</accession>
<dbReference type="Pfam" id="PF12274">
    <property type="entry name" value="DUF3615"/>
    <property type="match status" value="1"/>
</dbReference>
<organism evidence="2">
    <name type="scientific">Triticum aestivum</name>
    <name type="common">Wheat</name>
    <dbReference type="NCBI Taxonomy" id="4565"/>
    <lineage>
        <taxon>Eukaryota</taxon>
        <taxon>Viridiplantae</taxon>
        <taxon>Streptophyta</taxon>
        <taxon>Embryophyta</taxon>
        <taxon>Tracheophyta</taxon>
        <taxon>Spermatophyta</taxon>
        <taxon>Magnoliopsida</taxon>
        <taxon>Liliopsida</taxon>
        <taxon>Poales</taxon>
        <taxon>Poaceae</taxon>
        <taxon>BOP clade</taxon>
        <taxon>Pooideae</taxon>
        <taxon>Triticodae</taxon>
        <taxon>Triticeae</taxon>
        <taxon>Triticinae</taxon>
        <taxon>Triticum</taxon>
    </lineage>
</organism>
<dbReference type="Gramene" id="TraesNOR4B03G02376960.1">
    <property type="protein sequence ID" value="TraesNOR4B03G02376960.1"/>
    <property type="gene ID" value="TraesNOR4B03G02376960"/>
</dbReference>
<dbReference type="Gramene" id="TraesCS4B02G260800.2">
    <property type="protein sequence ID" value="TraesCS4B02G260800.2"/>
    <property type="gene ID" value="TraesCS4B02G260800"/>
</dbReference>
<reference evidence="2" key="2">
    <citation type="submission" date="2018-10" db="UniProtKB">
        <authorList>
            <consortium name="EnsemblPlants"/>
        </authorList>
    </citation>
    <scope>IDENTIFICATION</scope>
</reference>
<feature type="domain" description="DUF3615" evidence="1">
    <location>
        <begin position="16"/>
        <end position="124"/>
    </location>
</feature>
<keyword evidence="3" id="KW-1185">Reference proteome</keyword>
<dbReference type="AlphaFoldDB" id="A0A3B6IW01"/>
<protein>
    <recommendedName>
        <fullName evidence="1">DUF3615 domain-containing protein</fullName>
    </recommendedName>
</protein>
<dbReference type="InterPro" id="IPR022059">
    <property type="entry name" value="DUF3615"/>
</dbReference>
<dbReference type="PANTHER" id="PTHR33326:SF58">
    <property type="match status" value="1"/>
</dbReference>